<dbReference type="SFLD" id="SFLDG01386">
    <property type="entry name" value="main_SPASM_domain-containing"/>
    <property type="match status" value="1"/>
</dbReference>
<name>A0ABW1A4T0_9ACTN</name>
<dbReference type="InterPro" id="IPR058240">
    <property type="entry name" value="rSAM_sf"/>
</dbReference>
<dbReference type="PANTHER" id="PTHR43273">
    <property type="entry name" value="ANAEROBIC SULFATASE-MATURATING ENZYME HOMOLOG ASLB-RELATED"/>
    <property type="match status" value="1"/>
</dbReference>
<keyword evidence="1" id="KW-0949">S-adenosyl-L-methionine</keyword>
<evidence type="ECO:0000256" key="4">
    <source>
        <dbReference type="ARBA" id="ARBA00023014"/>
    </source>
</evidence>
<evidence type="ECO:0000313" key="6">
    <source>
        <dbReference type="EMBL" id="MFC5749878.1"/>
    </source>
</evidence>
<dbReference type="SFLD" id="SFLDG01067">
    <property type="entry name" value="SPASM/twitch_domain_containing"/>
    <property type="match status" value="1"/>
</dbReference>
<dbReference type="NCBIfam" id="TIGR04269">
    <property type="entry name" value="SAM_SPASM_FxsB"/>
    <property type="match status" value="1"/>
</dbReference>
<dbReference type="InterPro" id="IPR007197">
    <property type="entry name" value="rSAM"/>
</dbReference>
<dbReference type="SFLD" id="SFLDG01072">
    <property type="entry name" value="dehydrogenase_like"/>
    <property type="match status" value="1"/>
</dbReference>
<dbReference type="PANTHER" id="PTHR43273:SF8">
    <property type="entry name" value="RADICAL SAM DOMAIN PROTEIN"/>
    <property type="match status" value="1"/>
</dbReference>
<keyword evidence="7" id="KW-1185">Reference proteome</keyword>
<dbReference type="EMBL" id="JBHSON010000046">
    <property type="protein sequence ID" value="MFC5749878.1"/>
    <property type="molecule type" value="Genomic_DNA"/>
</dbReference>
<keyword evidence="2" id="KW-0479">Metal-binding</keyword>
<reference evidence="7" key="1">
    <citation type="journal article" date="2019" name="Int. J. Syst. Evol. Microbiol.">
        <title>The Global Catalogue of Microorganisms (GCM) 10K type strain sequencing project: providing services to taxonomists for standard genome sequencing and annotation.</title>
        <authorList>
            <consortium name="The Broad Institute Genomics Platform"/>
            <consortium name="The Broad Institute Genome Sequencing Center for Infectious Disease"/>
            <person name="Wu L."/>
            <person name="Ma J."/>
        </authorList>
    </citation>
    <scope>NUCLEOTIDE SEQUENCE [LARGE SCALE GENOMIC DNA]</scope>
    <source>
        <strain evidence="7">KCTC 42087</strain>
    </source>
</reference>
<organism evidence="6 7">
    <name type="scientific">Actinomadura rugatobispora</name>
    <dbReference type="NCBI Taxonomy" id="1994"/>
    <lineage>
        <taxon>Bacteria</taxon>
        <taxon>Bacillati</taxon>
        <taxon>Actinomycetota</taxon>
        <taxon>Actinomycetes</taxon>
        <taxon>Streptosporangiales</taxon>
        <taxon>Thermomonosporaceae</taxon>
        <taxon>Actinomadura</taxon>
    </lineage>
</organism>
<proteinExistence type="predicted"/>
<dbReference type="InterPro" id="IPR013785">
    <property type="entry name" value="Aldolase_TIM"/>
</dbReference>
<dbReference type="CDD" id="cd01335">
    <property type="entry name" value="Radical_SAM"/>
    <property type="match status" value="1"/>
</dbReference>
<evidence type="ECO:0000256" key="1">
    <source>
        <dbReference type="ARBA" id="ARBA00022691"/>
    </source>
</evidence>
<keyword evidence="3" id="KW-0408">Iron</keyword>
<dbReference type="SUPFAM" id="SSF102114">
    <property type="entry name" value="Radical SAM enzymes"/>
    <property type="match status" value="1"/>
</dbReference>
<gene>
    <name evidence="6" type="ORF">ACFPZN_29985</name>
</gene>
<evidence type="ECO:0000256" key="3">
    <source>
        <dbReference type="ARBA" id="ARBA00023004"/>
    </source>
</evidence>
<sequence length="411" mass="44937">MGVPGHTDGVEWPGALNVSELVAEGWTPTPFRQFILKIHSRCNLSCDYCYMYHMADQSWREQPRTMAPELIDKVAERIGEHVRAHRLPRIEFILHGGEPLLAGPARIRRAVTAVRAAAAPAEVRAYVQTNGVLLDEAFLDLFAELSIRVGVSLDGGEASHDRHRRFANGRGSHAAVSAGIRRLASPEYRHLFSGLLATVDLRAGAPVATYEALARHAPPVVDFLLPHGNWSAPPPGRHRDDPATPYGDWLVAVFDHWFGETDDKPRIRLFSEIIRLLLGGRSRTEAVGLSPAAMAVIETGGQIEQVDTLKSAYHGAARTGLNIVDDPFDRALLSPWTAARQMGADALASSCRSCPVGRICGGGMYPHRYRAGSGFANPSVYCPDLMRLIRHVRRTVARDLVATGHLDAVVP</sequence>
<dbReference type="Proteomes" id="UP001596074">
    <property type="component" value="Unassembled WGS sequence"/>
</dbReference>
<dbReference type="InterPro" id="IPR026335">
    <property type="entry name" value="rSAM_SPASM_FxsB"/>
</dbReference>
<feature type="domain" description="Radical SAM core" evidence="5">
    <location>
        <begin position="28"/>
        <end position="281"/>
    </location>
</feature>
<dbReference type="SFLD" id="SFLDS00029">
    <property type="entry name" value="Radical_SAM"/>
    <property type="match status" value="1"/>
</dbReference>
<evidence type="ECO:0000313" key="7">
    <source>
        <dbReference type="Proteomes" id="UP001596074"/>
    </source>
</evidence>
<accession>A0ABW1A4T0</accession>
<comment type="caution">
    <text evidence="6">The sequence shown here is derived from an EMBL/GenBank/DDBJ whole genome shotgun (WGS) entry which is preliminary data.</text>
</comment>
<dbReference type="RefSeq" id="WP_378285602.1">
    <property type="nucleotide sequence ID" value="NZ_JBHSON010000046.1"/>
</dbReference>
<dbReference type="Pfam" id="PF04055">
    <property type="entry name" value="Radical_SAM"/>
    <property type="match status" value="1"/>
</dbReference>
<evidence type="ECO:0000256" key="2">
    <source>
        <dbReference type="ARBA" id="ARBA00022723"/>
    </source>
</evidence>
<evidence type="ECO:0000259" key="5">
    <source>
        <dbReference type="PROSITE" id="PS51918"/>
    </source>
</evidence>
<dbReference type="Gene3D" id="3.20.20.70">
    <property type="entry name" value="Aldolase class I"/>
    <property type="match status" value="1"/>
</dbReference>
<keyword evidence="4" id="KW-0411">Iron-sulfur</keyword>
<dbReference type="InterPro" id="IPR023867">
    <property type="entry name" value="Sulphatase_maturase_rSAM"/>
</dbReference>
<protein>
    <submittedName>
        <fullName evidence="6">FxsB family cyclophane-forming radical SAM/SPASM peptide maturase</fullName>
    </submittedName>
</protein>
<dbReference type="PROSITE" id="PS51918">
    <property type="entry name" value="RADICAL_SAM"/>
    <property type="match status" value="1"/>
</dbReference>